<evidence type="ECO:0000259" key="2">
    <source>
        <dbReference type="Pfam" id="PF16297"/>
    </source>
</evidence>
<accession>V8NB40</accession>
<feature type="non-terminal residue" evidence="3">
    <location>
        <position position="1"/>
    </location>
</feature>
<evidence type="ECO:0000313" key="3">
    <source>
        <dbReference type="EMBL" id="ETE58787.1"/>
    </source>
</evidence>
<evidence type="ECO:0000256" key="1">
    <source>
        <dbReference type="SAM" id="MobiDB-lite"/>
    </source>
</evidence>
<feature type="compositionally biased region" description="Pro residues" evidence="1">
    <location>
        <begin position="25"/>
        <end position="35"/>
    </location>
</feature>
<name>V8NB40_OPHHA</name>
<dbReference type="InterPro" id="IPR032549">
    <property type="entry name" value="DUF4939"/>
</dbReference>
<gene>
    <name evidence="3" type="primary">RGAG4</name>
    <name evidence="3" type="ORF">L345_15488</name>
</gene>
<dbReference type="EMBL" id="AZIM01006282">
    <property type="protein sequence ID" value="ETE58787.1"/>
    <property type="molecule type" value="Genomic_DNA"/>
</dbReference>
<feature type="region of interest" description="Disordered" evidence="1">
    <location>
        <begin position="1"/>
        <end position="45"/>
    </location>
</feature>
<dbReference type="OrthoDB" id="10426219at2759"/>
<organism evidence="3 4">
    <name type="scientific">Ophiophagus hannah</name>
    <name type="common">King cobra</name>
    <name type="synonym">Naja hannah</name>
    <dbReference type="NCBI Taxonomy" id="8665"/>
    <lineage>
        <taxon>Eukaryota</taxon>
        <taxon>Metazoa</taxon>
        <taxon>Chordata</taxon>
        <taxon>Craniata</taxon>
        <taxon>Vertebrata</taxon>
        <taxon>Euteleostomi</taxon>
        <taxon>Lepidosauria</taxon>
        <taxon>Squamata</taxon>
        <taxon>Bifurcata</taxon>
        <taxon>Unidentata</taxon>
        <taxon>Episquamata</taxon>
        <taxon>Toxicofera</taxon>
        <taxon>Serpentes</taxon>
        <taxon>Colubroidea</taxon>
        <taxon>Elapidae</taxon>
        <taxon>Elapinae</taxon>
        <taxon>Ophiophagus</taxon>
    </lineage>
</organism>
<protein>
    <submittedName>
        <fullName evidence="3">Retrotransposon gag domain-containing protein 4</fullName>
    </submittedName>
</protein>
<dbReference type="AlphaFoldDB" id="V8NB40"/>
<keyword evidence="4" id="KW-1185">Reference proteome</keyword>
<dbReference type="Proteomes" id="UP000018936">
    <property type="component" value="Unassembled WGS sequence"/>
</dbReference>
<comment type="caution">
    <text evidence="3">The sequence shown here is derived from an EMBL/GenBank/DDBJ whole genome shotgun (WGS) entry which is preliminary data.</text>
</comment>
<evidence type="ECO:0000313" key="4">
    <source>
        <dbReference type="Proteomes" id="UP000018936"/>
    </source>
</evidence>
<feature type="domain" description="DUF4939" evidence="2">
    <location>
        <begin position="38"/>
        <end position="120"/>
    </location>
</feature>
<reference evidence="3 4" key="1">
    <citation type="journal article" date="2013" name="Proc. Natl. Acad. Sci. U.S.A.">
        <title>The king cobra genome reveals dynamic gene evolution and adaptation in the snake venom system.</title>
        <authorList>
            <person name="Vonk F.J."/>
            <person name="Casewell N.R."/>
            <person name="Henkel C.V."/>
            <person name="Heimberg A.M."/>
            <person name="Jansen H.J."/>
            <person name="McCleary R.J."/>
            <person name="Kerkkamp H.M."/>
            <person name="Vos R.A."/>
            <person name="Guerreiro I."/>
            <person name="Calvete J.J."/>
            <person name="Wuster W."/>
            <person name="Woods A.E."/>
            <person name="Logan J.M."/>
            <person name="Harrison R.A."/>
            <person name="Castoe T.A."/>
            <person name="de Koning A.P."/>
            <person name="Pollock D.D."/>
            <person name="Yandell M."/>
            <person name="Calderon D."/>
            <person name="Renjifo C."/>
            <person name="Currier R.B."/>
            <person name="Salgado D."/>
            <person name="Pla D."/>
            <person name="Sanz L."/>
            <person name="Hyder A.S."/>
            <person name="Ribeiro J.M."/>
            <person name="Arntzen J.W."/>
            <person name="van den Thillart G.E."/>
            <person name="Boetzer M."/>
            <person name="Pirovano W."/>
            <person name="Dirks R.P."/>
            <person name="Spaink H.P."/>
            <person name="Duboule D."/>
            <person name="McGlinn E."/>
            <person name="Kini R.M."/>
            <person name="Richardson M.K."/>
        </authorList>
    </citation>
    <scope>NUCLEOTIDE SEQUENCE</scope>
    <source>
        <tissue evidence="3">Blood</tissue>
    </source>
</reference>
<dbReference type="Pfam" id="PF16297">
    <property type="entry name" value="DUF4939"/>
    <property type="match status" value="1"/>
</dbReference>
<proteinExistence type="predicted"/>
<sequence>MGILSRQRMVSGRNSKEASSGYSPASPPPPPPQPAPQVNTPTSFKTMFDGTASKLAFFMNRAWSYIERHGNEFHDEAEQVQFLGDNLEEEASEWFTQLNDEGAPELNNVDDFLRELCSHFEDSS</sequence>